<dbReference type="Pfam" id="PF07705">
    <property type="entry name" value="CARDB"/>
    <property type="match status" value="1"/>
</dbReference>
<accession>A0A133UIJ8</accession>
<dbReference type="Pfam" id="PF18933">
    <property type="entry name" value="PsbP_2"/>
    <property type="match status" value="1"/>
</dbReference>
<dbReference type="EMBL" id="LHXQ01000077">
    <property type="protein sequence ID" value="KXA94049.1"/>
    <property type="molecule type" value="Genomic_DNA"/>
</dbReference>
<gene>
    <name evidence="2" type="ORF">AKJ36_03545</name>
</gene>
<comment type="caution">
    <text evidence="2">The sequence shown here is derived from an EMBL/GenBank/DDBJ whole genome shotgun (WGS) entry which is preliminary data.</text>
</comment>
<sequence length="269" mass="30206">MLGITKEKISEELAYSFRVLEPAQLEVSGLTVSPSEVAMGEPVNVSVNVQNVGELSGDRKVDLRVDGNVENSQIVSLTGGESTTVSFKVRREKSGSFNIEIENLSKSFEVLKQEIFTSEKFGFTVKYPDNWTFNKNEAPSGVTVIIVENETGGRRPQAIAQISVQKLNQKMPSFENLKKSITSQIENKENLALISELEIIETESYKELNLTVKSKTAQGDFIIKQRIMRGENNQYGIQGFANENNYEAFKHDLDLIIENFKLIGRPYKQ</sequence>
<dbReference type="InterPro" id="IPR011635">
    <property type="entry name" value="CARDB"/>
</dbReference>
<dbReference type="Gene3D" id="2.60.40.10">
    <property type="entry name" value="Immunoglobulins"/>
    <property type="match status" value="1"/>
</dbReference>
<dbReference type="AlphaFoldDB" id="A0A133UIJ8"/>
<evidence type="ECO:0000259" key="1">
    <source>
        <dbReference type="Pfam" id="PF07705"/>
    </source>
</evidence>
<evidence type="ECO:0000313" key="2">
    <source>
        <dbReference type="EMBL" id="KXA94049.1"/>
    </source>
</evidence>
<reference evidence="2 3" key="1">
    <citation type="journal article" date="2016" name="Sci. Rep.">
        <title>Metabolic traits of an uncultured archaeal lineage -MSBL1- from brine pools of the Red Sea.</title>
        <authorList>
            <person name="Mwirichia R."/>
            <person name="Alam I."/>
            <person name="Rashid M."/>
            <person name="Vinu M."/>
            <person name="Ba-Alawi W."/>
            <person name="Anthony Kamau A."/>
            <person name="Kamanda Ngugi D."/>
            <person name="Goker M."/>
            <person name="Klenk H.P."/>
            <person name="Bajic V."/>
            <person name="Stingl U."/>
        </authorList>
    </citation>
    <scope>NUCLEOTIDE SEQUENCE [LARGE SCALE GENOMIC DNA]</scope>
    <source>
        <strain evidence="2">SCGC-AAA259I07</strain>
    </source>
</reference>
<evidence type="ECO:0000313" key="3">
    <source>
        <dbReference type="Proteomes" id="UP000070155"/>
    </source>
</evidence>
<keyword evidence="3" id="KW-1185">Reference proteome</keyword>
<organism evidence="2 3">
    <name type="scientific">candidate division MSBL1 archaeon SCGC-AAA259I07</name>
    <dbReference type="NCBI Taxonomy" id="1698266"/>
    <lineage>
        <taxon>Archaea</taxon>
        <taxon>Methanobacteriati</taxon>
        <taxon>Methanobacteriota</taxon>
        <taxon>candidate division MSBL1</taxon>
    </lineage>
</organism>
<feature type="domain" description="CARDB" evidence="1">
    <location>
        <begin position="25"/>
        <end position="100"/>
    </location>
</feature>
<proteinExistence type="predicted"/>
<name>A0A133UIJ8_9EURY</name>
<dbReference type="Proteomes" id="UP000070155">
    <property type="component" value="Unassembled WGS sequence"/>
</dbReference>
<protein>
    <recommendedName>
        <fullName evidence="1">CARDB domain-containing protein</fullName>
    </recommendedName>
</protein>
<dbReference type="InterPro" id="IPR013783">
    <property type="entry name" value="Ig-like_fold"/>
</dbReference>